<protein>
    <submittedName>
        <fullName evidence="2">Uncharacterized protein</fullName>
    </submittedName>
</protein>
<name>A0A8H7NWZ0_9APHY</name>
<evidence type="ECO:0000313" key="2">
    <source>
        <dbReference type="EMBL" id="KAF9807250.1"/>
    </source>
</evidence>
<proteinExistence type="predicted"/>
<dbReference type="Proteomes" id="UP000639403">
    <property type="component" value="Unassembled WGS sequence"/>
</dbReference>
<evidence type="ECO:0000256" key="1">
    <source>
        <dbReference type="SAM" id="MobiDB-lite"/>
    </source>
</evidence>
<comment type="caution">
    <text evidence="2">The sequence shown here is derived from an EMBL/GenBank/DDBJ whole genome shotgun (WGS) entry which is preliminary data.</text>
</comment>
<evidence type="ECO:0000313" key="3">
    <source>
        <dbReference type="Proteomes" id="UP000639403"/>
    </source>
</evidence>
<organism evidence="2 3">
    <name type="scientific">Rhodonia placenta</name>
    <dbReference type="NCBI Taxonomy" id="104341"/>
    <lineage>
        <taxon>Eukaryota</taxon>
        <taxon>Fungi</taxon>
        <taxon>Dikarya</taxon>
        <taxon>Basidiomycota</taxon>
        <taxon>Agaricomycotina</taxon>
        <taxon>Agaricomycetes</taxon>
        <taxon>Polyporales</taxon>
        <taxon>Adustoporiaceae</taxon>
        <taxon>Rhodonia</taxon>
    </lineage>
</organism>
<reference evidence="2" key="1">
    <citation type="submission" date="2020-11" db="EMBL/GenBank/DDBJ databases">
        <authorList>
            <person name="Koelle M."/>
            <person name="Horta M.A.C."/>
            <person name="Nowrousian M."/>
            <person name="Ohm R.A."/>
            <person name="Benz P."/>
            <person name="Pilgard A."/>
        </authorList>
    </citation>
    <scope>NUCLEOTIDE SEQUENCE</scope>
    <source>
        <strain evidence="2">FPRL280</strain>
    </source>
</reference>
<accession>A0A8H7NWZ0</accession>
<feature type="region of interest" description="Disordered" evidence="1">
    <location>
        <begin position="87"/>
        <end position="106"/>
    </location>
</feature>
<gene>
    <name evidence="2" type="ORF">IEO21_08302</name>
</gene>
<dbReference type="AlphaFoldDB" id="A0A8H7NWZ0"/>
<sequence>MAPNSGLRALVRKHTWKCGSLSVKALQFSDRQKGTPRAEQRASGQRGEILGARLHGAPRGEVCEVRALRRGELRDLATGLVEAAPPEDALDRAREEAGVGPRVRPPLLPIIEGRGQDLCPPEGGHHRVQPQELEDVVRGPPALLAQLEGASIMRGVSGGGSTVLVRIQ</sequence>
<dbReference type="EMBL" id="JADOXO010000284">
    <property type="protein sequence ID" value="KAF9807250.1"/>
    <property type="molecule type" value="Genomic_DNA"/>
</dbReference>
<reference evidence="2" key="2">
    <citation type="journal article" name="Front. Microbiol.">
        <title>Degradative Capacity of Two Strains of Rhodonia placenta: From Phenotype to Genotype.</title>
        <authorList>
            <person name="Kolle M."/>
            <person name="Horta M.A.C."/>
            <person name="Nowrousian M."/>
            <person name="Ohm R.A."/>
            <person name="Benz J.P."/>
            <person name="Pilgard A."/>
        </authorList>
    </citation>
    <scope>NUCLEOTIDE SEQUENCE</scope>
    <source>
        <strain evidence="2">FPRL280</strain>
    </source>
</reference>